<evidence type="ECO:0000313" key="2">
    <source>
        <dbReference type="EMBL" id="QSE91316.1"/>
    </source>
</evidence>
<keyword evidence="3" id="KW-1185">Reference proteome</keyword>
<dbReference type="InterPro" id="IPR000835">
    <property type="entry name" value="HTH_MarR-typ"/>
</dbReference>
<dbReference type="InterPro" id="IPR036388">
    <property type="entry name" value="WH-like_DNA-bd_sf"/>
</dbReference>
<dbReference type="PANTHER" id="PTHR33164:SF104">
    <property type="entry name" value="TRANSCRIPTIONAL REGULATORY PROTEIN"/>
    <property type="match status" value="1"/>
</dbReference>
<name>A0A974ZV42_9NOCA</name>
<sequence length="186" mass="20915">MRPSRIQEVRPVTQRPVPDRDAVDDIVDQWAHQWPELDVSPLKVLGRLHRSYLRYQSSLAAVFEEHGINMASFDVMAALRRSGPPYRMTSGQLAESALVTTGGVTLRVDRLEKAGLVQRERDAEDRRIVHAQLTDEGLRVINKVAEAHFANESQILSGMSKDDQASLAELLRKLEHSIVENQDPTA</sequence>
<reference evidence="2 3" key="1">
    <citation type="journal article" date="2021" name="Microbiol. Resour. Announc.">
        <title>Complete Genome Sequences of Two Rhodococcus sp. Strains with Large and Linear Chromosomes, Isolated from Apple Rhizosphere.</title>
        <authorList>
            <person name="Benning S."/>
            <person name="Brugnone N."/>
            <person name="Siani R."/>
            <person name="Kublik S."/>
            <person name="Schloter M."/>
            <person name="Rad V."/>
        </authorList>
    </citation>
    <scope>NUCLEOTIDE SEQUENCE [LARGE SCALE GENOMIC DNA]</scope>
    <source>
        <strain evidence="2 3">R79</strain>
    </source>
</reference>
<dbReference type="InterPro" id="IPR036390">
    <property type="entry name" value="WH_DNA-bd_sf"/>
</dbReference>
<proteinExistence type="predicted"/>
<gene>
    <name evidence="2" type="ORF">JWS13_23105</name>
</gene>
<protein>
    <submittedName>
        <fullName evidence="2">MarR family transcriptional regulator</fullName>
    </submittedName>
</protein>
<dbReference type="RefSeq" id="WP_179220486.1">
    <property type="nucleotide sequence ID" value="NZ_CP070619.1"/>
</dbReference>
<dbReference type="InterPro" id="IPR039422">
    <property type="entry name" value="MarR/SlyA-like"/>
</dbReference>
<feature type="domain" description="HTH marR-type" evidence="1">
    <location>
        <begin position="41"/>
        <end position="176"/>
    </location>
</feature>
<dbReference type="Proteomes" id="UP000662986">
    <property type="component" value="Chromosome"/>
</dbReference>
<dbReference type="PROSITE" id="PS50995">
    <property type="entry name" value="HTH_MARR_2"/>
    <property type="match status" value="1"/>
</dbReference>
<reference evidence="2 3" key="2">
    <citation type="journal article" date="2022" name="Arch. Microbiol.">
        <title>Rhodococcus pseudokoreensis sp. nov. isolated from the rhizosphere of young M26 apple rootstocks.</title>
        <authorList>
            <person name="Kampfer P."/>
            <person name="Glaeser S.P."/>
            <person name="Blom J."/>
            <person name="Wolf J."/>
            <person name="Benning S."/>
            <person name="Schloter M."/>
            <person name="Neumann-Schaal M."/>
        </authorList>
    </citation>
    <scope>NUCLEOTIDE SEQUENCE [LARGE SCALE GENOMIC DNA]</scope>
    <source>
        <strain evidence="2 3">R79</strain>
    </source>
</reference>
<evidence type="ECO:0000313" key="3">
    <source>
        <dbReference type="Proteomes" id="UP000662986"/>
    </source>
</evidence>
<accession>A0A974ZV42</accession>
<dbReference type="SUPFAM" id="SSF46785">
    <property type="entry name" value="Winged helix' DNA-binding domain"/>
    <property type="match status" value="1"/>
</dbReference>
<dbReference type="Pfam" id="PF12802">
    <property type="entry name" value="MarR_2"/>
    <property type="match status" value="1"/>
</dbReference>
<dbReference type="PANTHER" id="PTHR33164">
    <property type="entry name" value="TRANSCRIPTIONAL REGULATOR, MARR FAMILY"/>
    <property type="match status" value="1"/>
</dbReference>
<evidence type="ECO:0000259" key="1">
    <source>
        <dbReference type="PROSITE" id="PS50995"/>
    </source>
</evidence>
<dbReference type="SMART" id="SM00347">
    <property type="entry name" value="HTH_MARR"/>
    <property type="match status" value="1"/>
</dbReference>
<organism evidence="2 3">
    <name type="scientific">Rhodococcus pseudokoreensis</name>
    <dbReference type="NCBI Taxonomy" id="2811421"/>
    <lineage>
        <taxon>Bacteria</taxon>
        <taxon>Bacillati</taxon>
        <taxon>Actinomycetota</taxon>
        <taxon>Actinomycetes</taxon>
        <taxon>Mycobacteriales</taxon>
        <taxon>Nocardiaceae</taxon>
        <taxon>Rhodococcus</taxon>
    </lineage>
</organism>
<dbReference type="Gene3D" id="1.10.10.10">
    <property type="entry name" value="Winged helix-like DNA-binding domain superfamily/Winged helix DNA-binding domain"/>
    <property type="match status" value="1"/>
</dbReference>
<dbReference type="EMBL" id="CP070619">
    <property type="protein sequence ID" value="QSE91316.1"/>
    <property type="molecule type" value="Genomic_DNA"/>
</dbReference>